<feature type="domain" description="HTH araC/xylS-type" evidence="4">
    <location>
        <begin position="217"/>
        <end position="317"/>
    </location>
</feature>
<keyword evidence="1" id="KW-0805">Transcription regulation</keyword>
<dbReference type="InterPro" id="IPR018060">
    <property type="entry name" value="HTH_AraC"/>
</dbReference>
<dbReference type="EMBL" id="CP115450">
    <property type="protein sequence ID" value="WBP90338.1"/>
    <property type="molecule type" value="Genomic_DNA"/>
</dbReference>
<evidence type="ECO:0000256" key="1">
    <source>
        <dbReference type="ARBA" id="ARBA00023015"/>
    </source>
</evidence>
<dbReference type="Gene3D" id="1.10.10.60">
    <property type="entry name" value="Homeodomain-like"/>
    <property type="match status" value="1"/>
</dbReference>
<keyword evidence="6" id="KW-1185">Reference proteome</keyword>
<sequence length="349" mass="36960">MTKKRGSDGTFAFEVLESGGAQLGFDLFRGSWEAQVDEEYPAPAFAPGAAGDFRISVRAVKVHDLVIADVRGASITGTNRGTPGDHDDRVLMHVVRPRLRSFSRSRASEVVGRAGNLMLQRGGLPASEEAGRMSAKVLIMPASVLGPLIRDRLVTGSVASAEARLLLAHMSLVSEAFAGLTPGGARAAHDALIELVKGLLRGQADSTEPQPALVLAQAAKELVDRRVADAELSPSMLASELNVSLRTLHRAFAAAGESVAAYVRRRRLEQARSQLAELTGQSSVSEIAAQWHFADSSHFIRAFKRQYGQTPGEFARQAGGQDASSEAVHRQAALPIPFPSIGAGGAARG</sequence>
<name>A0ABY7QCA5_9ACTN</name>
<dbReference type="Proteomes" id="UP001212821">
    <property type="component" value="Chromosome"/>
</dbReference>
<dbReference type="Pfam" id="PF12833">
    <property type="entry name" value="HTH_18"/>
    <property type="match status" value="1"/>
</dbReference>
<dbReference type="PROSITE" id="PS01124">
    <property type="entry name" value="HTH_ARAC_FAMILY_2"/>
    <property type="match status" value="1"/>
</dbReference>
<evidence type="ECO:0000256" key="2">
    <source>
        <dbReference type="ARBA" id="ARBA00023125"/>
    </source>
</evidence>
<evidence type="ECO:0000313" key="5">
    <source>
        <dbReference type="EMBL" id="WBP90338.1"/>
    </source>
</evidence>
<organism evidence="5 6">
    <name type="scientific">Kitasatospora cathayae</name>
    <dbReference type="NCBI Taxonomy" id="3004092"/>
    <lineage>
        <taxon>Bacteria</taxon>
        <taxon>Bacillati</taxon>
        <taxon>Actinomycetota</taxon>
        <taxon>Actinomycetes</taxon>
        <taxon>Kitasatosporales</taxon>
        <taxon>Streptomycetaceae</taxon>
        <taxon>Kitasatospora</taxon>
    </lineage>
</organism>
<keyword evidence="2" id="KW-0238">DNA-binding</keyword>
<dbReference type="InterPro" id="IPR009057">
    <property type="entry name" value="Homeodomain-like_sf"/>
</dbReference>
<dbReference type="PRINTS" id="PR00032">
    <property type="entry name" value="HTHARAC"/>
</dbReference>
<protein>
    <submittedName>
        <fullName evidence="5">Helix-turn-helix domain-containing protein</fullName>
    </submittedName>
</protein>
<dbReference type="SUPFAM" id="SSF46689">
    <property type="entry name" value="Homeodomain-like"/>
    <property type="match status" value="1"/>
</dbReference>
<evidence type="ECO:0000259" key="4">
    <source>
        <dbReference type="PROSITE" id="PS01124"/>
    </source>
</evidence>
<dbReference type="PANTHER" id="PTHR46796">
    <property type="entry name" value="HTH-TYPE TRANSCRIPTIONAL ACTIVATOR RHAS-RELATED"/>
    <property type="match status" value="1"/>
</dbReference>
<gene>
    <name evidence="5" type="ORF">O1G21_33745</name>
</gene>
<dbReference type="SMART" id="SM00342">
    <property type="entry name" value="HTH_ARAC"/>
    <property type="match status" value="1"/>
</dbReference>
<dbReference type="InterPro" id="IPR050204">
    <property type="entry name" value="AraC_XylS_family_regulators"/>
</dbReference>
<dbReference type="RefSeq" id="WP_270149053.1">
    <property type="nucleotide sequence ID" value="NZ_CP115450.1"/>
</dbReference>
<proteinExistence type="predicted"/>
<dbReference type="InterPro" id="IPR020449">
    <property type="entry name" value="Tscrpt_reg_AraC-type_HTH"/>
</dbReference>
<evidence type="ECO:0000256" key="3">
    <source>
        <dbReference type="ARBA" id="ARBA00023163"/>
    </source>
</evidence>
<evidence type="ECO:0000313" key="6">
    <source>
        <dbReference type="Proteomes" id="UP001212821"/>
    </source>
</evidence>
<reference evidence="6" key="1">
    <citation type="submission" date="2022-12" db="EMBL/GenBank/DDBJ databases">
        <authorList>
            <person name="Mo P."/>
        </authorList>
    </citation>
    <scope>NUCLEOTIDE SEQUENCE [LARGE SCALE GENOMIC DNA]</scope>
    <source>
        <strain evidence="6">HUAS 3-15</strain>
    </source>
</reference>
<keyword evidence="3" id="KW-0804">Transcription</keyword>
<accession>A0ABY7QCA5</accession>